<name>A0A3E0EK62_9FLAO</name>
<sequence>MFYEYDSKQRLVSEKMITKYGDSGKRVYVYNSDATISFTESSVALTDQNTTKTGKIWLNEEGEVSKIEEYKDNVLFSKREYTYDDKNNISRNIIGYNKLFLIDVLGITHNILTYKRYDSNNVLNSGYSNKYTYNSDNYPVSRVETSNSGSVYTIEYLY</sequence>
<proteinExistence type="predicted"/>
<evidence type="ECO:0000313" key="2">
    <source>
        <dbReference type="Proteomes" id="UP000257136"/>
    </source>
</evidence>
<evidence type="ECO:0000313" key="1">
    <source>
        <dbReference type="EMBL" id="REG98642.1"/>
    </source>
</evidence>
<dbReference type="AlphaFoldDB" id="A0A3E0EK62"/>
<comment type="caution">
    <text evidence="1">The sequence shown here is derived from an EMBL/GenBank/DDBJ whole genome shotgun (WGS) entry which is preliminary data.</text>
</comment>
<evidence type="ECO:0008006" key="3">
    <source>
        <dbReference type="Google" id="ProtNLM"/>
    </source>
</evidence>
<reference evidence="1 2" key="1">
    <citation type="submission" date="2018-08" db="EMBL/GenBank/DDBJ databases">
        <title>Genomic Encyclopedia of Archaeal and Bacterial Type Strains, Phase II (KMG-II): from individual species to whole genera.</title>
        <authorList>
            <person name="Goeker M."/>
        </authorList>
    </citation>
    <scope>NUCLEOTIDE SEQUENCE [LARGE SCALE GENOMIC DNA]</scope>
    <source>
        <strain evidence="1 2">DSM 100880</strain>
    </source>
</reference>
<keyword evidence="2" id="KW-1185">Reference proteome</keyword>
<gene>
    <name evidence="1" type="ORF">C8P67_106254</name>
</gene>
<dbReference type="Proteomes" id="UP000257136">
    <property type="component" value="Unassembled WGS sequence"/>
</dbReference>
<protein>
    <recommendedName>
        <fullName evidence="3">YD repeat-containing protein</fullName>
    </recommendedName>
</protein>
<accession>A0A3E0EK62</accession>
<dbReference type="EMBL" id="QUNI01000006">
    <property type="protein sequence ID" value="REG98642.1"/>
    <property type="molecule type" value="Genomic_DNA"/>
</dbReference>
<organism evidence="1 2">
    <name type="scientific">Flavobacterium aquicola</name>
    <dbReference type="NCBI Taxonomy" id="1682742"/>
    <lineage>
        <taxon>Bacteria</taxon>
        <taxon>Pseudomonadati</taxon>
        <taxon>Bacteroidota</taxon>
        <taxon>Flavobacteriia</taxon>
        <taxon>Flavobacteriales</taxon>
        <taxon>Flavobacteriaceae</taxon>
        <taxon>Flavobacterium</taxon>
    </lineage>
</organism>